<comment type="caution">
    <text evidence="1">The sequence shown here is derived from an EMBL/GenBank/DDBJ whole genome shotgun (WGS) entry which is preliminary data.</text>
</comment>
<reference evidence="2" key="1">
    <citation type="journal article" date="2019" name="Int. J. Syst. Evol. Microbiol.">
        <title>The Global Catalogue of Microorganisms (GCM) 10K type strain sequencing project: providing services to taxonomists for standard genome sequencing and annotation.</title>
        <authorList>
            <consortium name="The Broad Institute Genomics Platform"/>
            <consortium name="The Broad Institute Genome Sequencing Center for Infectious Disease"/>
            <person name="Wu L."/>
            <person name="Ma J."/>
        </authorList>
    </citation>
    <scope>NUCLEOTIDE SEQUENCE [LARGE SCALE GENOMIC DNA]</scope>
    <source>
        <strain evidence="2">CGMCC 4.7466</strain>
    </source>
</reference>
<organism evidence="1 2">
    <name type="scientific">Negadavirga shengliensis</name>
    <dbReference type="NCBI Taxonomy" id="1389218"/>
    <lineage>
        <taxon>Bacteria</taxon>
        <taxon>Pseudomonadati</taxon>
        <taxon>Bacteroidota</taxon>
        <taxon>Cytophagia</taxon>
        <taxon>Cytophagales</taxon>
        <taxon>Cyclobacteriaceae</taxon>
        <taxon>Negadavirga</taxon>
    </lineage>
</organism>
<evidence type="ECO:0000313" key="2">
    <source>
        <dbReference type="Proteomes" id="UP001595818"/>
    </source>
</evidence>
<gene>
    <name evidence="1" type="ORF">ACFPFU_03440</name>
</gene>
<dbReference type="Proteomes" id="UP001595818">
    <property type="component" value="Unassembled WGS sequence"/>
</dbReference>
<name>A0ABV9SWN1_9BACT</name>
<accession>A0ABV9SWN1</accession>
<dbReference type="RefSeq" id="WP_377061539.1">
    <property type="nucleotide sequence ID" value="NZ_JBHSJJ010000002.1"/>
</dbReference>
<dbReference type="SUPFAM" id="SSF53756">
    <property type="entry name" value="UDP-Glycosyltransferase/glycogen phosphorylase"/>
    <property type="match status" value="1"/>
</dbReference>
<proteinExistence type="predicted"/>
<keyword evidence="2" id="KW-1185">Reference proteome</keyword>
<sequence>MPTDTKYRILIATNHLDTVGGTEVYTYYFLGSLKKVPGLILEYFTFKKGDTSEKIEKELGIPFKSHNDYDLIIANHNTTVNYLFGQGPIIQICHGTLPPLEQPSPLAFRHIAVSEETAAHLRVKGFDAEVILNGIDTRIFQPQQALNDPPEKLLSLCQSETANELLKKACESEGISFQSINKFVNPTFDIAPEINRADIVVGLGRSVYDAMACGRPCIVFDQRSYNGNLGDGYLDPADFDNYVRYNCSGRYLRKSFSEKNLREEIKKYNPRDGAGLRQITLKKLNMDENAKQILHLGLQIPYRGKFIHQLKTVAIYYKYKSIFKEQKRLFKERIREAYREGKTKKSLMDMVHGEKFPFHIRLSLYLFIFKLS</sequence>
<dbReference type="EMBL" id="JBHSJJ010000002">
    <property type="protein sequence ID" value="MFC4870726.1"/>
    <property type="molecule type" value="Genomic_DNA"/>
</dbReference>
<protein>
    <submittedName>
        <fullName evidence="1">Glycosyltransferase</fullName>
    </submittedName>
</protein>
<evidence type="ECO:0000313" key="1">
    <source>
        <dbReference type="EMBL" id="MFC4870726.1"/>
    </source>
</evidence>